<dbReference type="AlphaFoldDB" id="D5QC59"/>
<proteinExistence type="predicted"/>
<comment type="caution">
    <text evidence="1">The sequence shown here is derived from an EMBL/GenBank/DDBJ whole genome shotgun (WGS) entry which is preliminary data.</text>
</comment>
<dbReference type="Proteomes" id="UP000006468">
    <property type="component" value="Chromosome"/>
</dbReference>
<dbReference type="InterPro" id="IPR021959">
    <property type="entry name" value="DUF3576"/>
</dbReference>
<organism evidence="1 2">
    <name type="scientific">Novacetimonas hansenii ATCC 23769</name>
    <dbReference type="NCBI Taxonomy" id="714995"/>
    <lineage>
        <taxon>Bacteria</taxon>
        <taxon>Pseudomonadati</taxon>
        <taxon>Pseudomonadota</taxon>
        <taxon>Alphaproteobacteria</taxon>
        <taxon>Acetobacterales</taxon>
        <taxon>Acetobacteraceae</taxon>
        <taxon>Novacetimonas</taxon>
    </lineage>
</organism>
<name>D5QC59_NOVHA</name>
<evidence type="ECO:0000313" key="2">
    <source>
        <dbReference type="Proteomes" id="UP000006468"/>
    </source>
</evidence>
<accession>D5QC59</accession>
<gene>
    <name evidence="1" type="ORF">GXY_03538</name>
</gene>
<evidence type="ECO:0000313" key="1">
    <source>
        <dbReference type="EMBL" id="EFG85361.1"/>
    </source>
</evidence>
<protein>
    <recommendedName>
        <fullName evidence="3">DUF3576 domain-containing protein</fullName>
    </recommendedName>
</protein>
<dbReference type="Pfam" id="PF12100">
    <property type="entry name" value="DUF3576"/>
    <property type="match status" value="1"/>
</dbReference>
<sequence length="216" mass="23418">MKDAYRYRQDRGRSSGHIVTGCAAHGAEIPHAGPIPGVHRGIMTLRPPTSALRPPSRRAMRMGLPVLMLGTLLGACSTGPHDSTGLARPQNKLLKEDRGATGGNDQLEKSGVNAYLWRGAIDTLSFMPFASADAIGGVILTDWYTPPATQNERFKITCFILSSDLRSDAVRVSVFRQVLQDGQWTDTPVAANTVSDITSKILTRARQLRADNGHKN</sequence>
<evidence type="ECO:0008006" key="3">
    <source>
        <dbReference type="Google" id="ProtNLM"/>
    </source>
</evidence>
<dbReference type="HOGENOM" id="CLU_103320_0_0_5"/>
<dbReference type="EMBL" id="ADTV01000008">
    <property type="protein sequence ID" value="EFG85361.1"/>
    <property type="molecule type" value="Genomic_DNA"/>
</dbReference>
<reference evidence="1 2" key="1">
    <citation type="journal article" date="2010" name="J. Bacteriol.">
        <title>Genome sequence of a cellulose-producing bacterium, Gluconacetobacter hansenii ATCC 23769.</title>
        <authorList>
            <person name="Iyer P.R."/>
            <person name="Geib S.M."/>
            <person name="Catchmark J."/>
            <person name="Kao T.H."/>
            <person name="Tien M."/>
        </authorList>
    </citation>
    <scope>NUCLEOTIDE SEQUENCE [LARGE SCALE GENOMIC DNA]</scope>
    <source>
        <strain evidence="1 2">ATCC 23769</strain>
    </source>
</reference>